<evidence type="ECO:0000256" key="13">
    <source>
        <dbReference type="ARBA" id="ARBA00023242"/>
    </source>
</evidence>
<dbReference type="PANTHER" id="PTHR12756">
    <property type="entry name" value="CYTOSOLIC CARBOXYPEPTIDASE"/>
    <property type="match status" value="1"/>
</dbReference>
<evidence type="ECO:0000256" key="7">
    <source>
        <dbReference type="ARBA" id="ARBA00022670"/>
    </source>
</evidence>
<evidence type="ECO:0000256" key="1">
    <source>
        <dbReference type="ARBA" id="ARBA00001947"/>
    </source>
</evidence>
<evidence type="ECO:0000256" key="6">
    <source>
        <dbReference type="ARBA" id="ARBA00022490"/>
    </source>
</evidence>
<evidence type="ECO:0000256" key="12">
    <source>
        <dbReference type="ARBA" id="ARBA00023212"/>
    </source>
</evidence>
<evidence type="ECO:0000256" key="2">
    <source>
        <dbReference type="ARBA" id="ARBA00004123"/>
    </source>
</evidence>
<keyword evidence="8" id="KW-0479">Metal-binding</keyword>
<comment type="similarity">
    <text evidence="5 21">Belongs to the peptidase M14 family.</text>
</comment>
<evidence type="ECO:0000256" key="3">
    <source>
        <dbReference type="ARBA" id="ARBA00004186"/>
    </source>
</evidence>
<dbReference type="GO" id="GO:0005634">
    <property type="term" value="C:nucleus"/>
    <property type="evidence" value="ECO:0007669"/>
    <property type="project" value="UniProtKB-SubCell"/>
</dbReference>
<evidence type="ECO:0000256" key="10">
    <source>
        <dbReference type="ARBA" id="ARBA00022833"/>
    </source>
</evidence>
<dbReference type="PROSITE" id="PS52035">
    <property type="entry name" value="PEPTIDASE_M14"/>
    <property type="match status" value="1"/>
</dbReference>
<feature type="active site" description="Proton donor/acceptor" evidence="21">
    <location>
        <position position="518"/>
    </location>
</feature>
<dbReference type="Gene3D" id="3.40.630.10">
    <property type="entry name" value="Zn peptidases"/>
    <property type="match status" value="2"/>
</dbReference>
<keyword evidence="12" id="KW-0206">Cytoskeleton</keyword>
<evidence type="ECO:0000256" key="5">
    <source>
        <dbReference type="ARBA" id="ARBA00005988"/>
    </source>
</evidence>
<feature type="region of interest" description="Disordered" evidence="22">
    <location>
        <begin position="720"/>
        <end position="743"/>
    </location>
</feature>
<comment type="catalytic activity">
    <reaction evidence="20">
        <text>gamma-L-glutamyl-L-glutamyl-[protein] + H2O = L-glutamyl-[protein] + L-glutamate</text>
        <dbReference type="Rhea" id="RHEA:60152"/>
        <dbReference type="Rhea" id="RHEA-COMP:10208"/>
        <dbReference type="Rhea" id="RHEA-COMP:15517"/>
        <dbReference type="ChEBI" id="CHEBI:15377"/>
        <dbReference type="ChEBI" id="CHEBI:29973"/>
        <dbReference type="ChEBI" id="CHEBI:29985"/>
        <dbReference type="ChEBI" id="CHEBI:143622"/>
    </reaction>
    <physiologicalReaction direction="left-to-right" evidence="20">
        <dbReference type="Rhea" id="RHEA:60153"/>
    </physiologicalReaction>
</comment>
<comment type="cofactor">
    <cofactor evidence="1">
        <name>Zn(2+)</name>
        <dbReference type="ChEBI" id="CHEBI:29105"/>
    </cofactor>
</comment>
<comment type="subcellular location">
    <subcellularLocation>
        <location evidence="3">Cytoplasm</location>
        <location evidence="3">Cytoskeleton</location>
        <location evidence="3">Spindle</location>
    </subcellularLocation>
    <subcellularLocation>
        <location evidence="4">Midbody</location>
    </subcellularLocation>
    <subcellularLocation>
        <location evidence="2">Nucleus</location>
    </subcellularLocation>
</comment>
<dbReference type="Pfam" id="PF00246">
    <property type="entry name" value="Peptidase_M14"/>
    <property type="match status" value="1"/>
</dbReference>
<dbReference type="Gene3D" id="2.60.40.3120">
    <property type="match status" value="1"/>
</dbReference>
<evidence type="ECO:0000313" key="24">
    <source>
        <dbReference type="EMBL" id="JAS31298.1"/>
    </source>
</evidence>
<dbReference type="EC" id="3.4.17.24" evidence="17"/>
<evidence type="ECO:0000256" key="16">
    <source>
        <dbReference type="ARBA" id="ARBA00024627"/>
    </source>
</evidence>
<evidence type="ECO:0000256" key="14">
    <source>
        <dbReference type="ARBA" id="ARBA00024141"/>
    </source>
</evidence>
<dbReference type="GO" id="GO:0008270">
    <property type="term" value="F:zinc ion binding"/>
    <property type="evidence" value="ECO:0007669"/>
    <property type="project" value="InterPro"/>
</dbReference>
<gene>
    <name evidence="24" type="ORF">g.15445</name>
</gene>
<evidence type="ECO:0000256" key="22">
    <source>
        <dbReference type="SAM" id="MobiDB-lite"/>
    </source>
</evidence>
<evidence type="ECO:0000256" key="15">
    <source>
        <dbReference type="ARBA" id="ARBA00024524"/>
    </source>
</evidence>
<evidence type="ECO:0000256" key="9">
    <source>
        <dbReference type="ARBA" id="ARBA00022801"/>
    </source>
</evidence>
<dbReference type="GO" id="GO:0004181">
    <property type="term" value="F:metallocarboxypeptidase activity"/>
    <property type="evidence" value="ECO:0007669"/>
    <property type="project" value="InterPro"/>
</dbReference>
<reference evidence="24" key="1">
    <citation type="submission" date="2015-12" db="EMBL/GenBank/DDBJ databases">
        <title>De novo transcriptome assembly of four potential Pierce s Disease insect vectors from Arizona vineyards.</title>
        <authorList>
            <person name="Tassone E.E."/>
        </authorList>
    </citation>
    <scope>NUCLEOTIDE SEQUENCE</scope>
</reference>
<evidence type="ECO:0000256" key="4">
    <source>
        <dbReference type="ARBA" id="ARBA00004214"/>
    </source>
</evidence>
<dbReference type="AlphaFoldDB" id="A0A1B6E047"/>
<evidence type="ECO:0000256" key="21">
    <source>
        <dbReference type="PROSITE-ProRule" id="PRU01379"/>
    </source>
</evidence>
<keyword evidence="6" id="KW-0963">Cytoplasm</keyword>
<dbReference type="CDD" id="cd06236">
    <property type="entry name" value="M14_AGBL5_like"/>
    <property type="match status" value="1"/>
</dbReference>
<evidence type="ECO:0000256" key="11">
    <source>
        <dbReference type="ARBA" id="ARBA00023049"/>
    </source>
</evidence>
<accession>A0A1B6E047</accession>
<organism evidence="24">
    <name type="scientific">Clastoptera arizonana</name>
    <name type="common">Arizona spittle bug</name>
    <dbReference type="NCBI Taxonomy" id="38151"/>
    <lineage>
        <taxon>Eukaryota</taxon>
        <taxon>Metazoa</taxon>
        <taxon>Ecdysozoa</taxon>
        <taxon>Arthropoda</taxon>
        <taxon>Hexapoda</taxon>
        <taxon>Insecta</taxon>
        <taxon>Pterygota</taxon>
        <taxon>Neoptera</taxon>
        <taxon>Paraneoptera</taxon>
        <taxon>Hemiptera</taxon>
        <taxon>Auchenorrhyncha</taxon>
        <taxon>Cercopoidea</taxon>
        <taxon>Clastopteridae</taxon>
        <taxon>Clastoptera</taxon>
    </lineage>
</organism>
<protein>
    <recommendedName>
        <fullName evidence="14">Cytosolic carboxypeptidase-like protein 5</fullName>
        <ecNumber evidence="17">3.4.17.24</ecNumber>
    </recommendedName>
    <alternativeName>
        <fullName evidence="19">ATP/GTP-binding protein-like 5</fullName>
    </alternativeName>
    <alternativeName>
        <fullName evidence="18">Protein deglutamylase CCP5</fullName>
    </alternativeName>
</protein>
<evidence type="ECO:0000256" key="18">
    <source>
        <dbReference type="ARBA" id="ARBA00032753"/>
    </source>
</evidence>
<dbReference type="GO" id="GO:0030496">
    <property type="term" value="C:midbody"/>
    <property type="evidence" value="ECO:0007669"/>
    <property type="project" value="UniProtKB-SubCell"/>
</dbReference>
<dbReference type="PANTHER" id="PTHR12756:SF12">
    <property type="entry name" value="CYTOSOLIC CARBOXYPEPTIDASE-LIKE PROTEIN 5"/>
    <property type="match status" value="1"/>
</dbReference>
<evidence type="ECO:0000259" key="23">
    <source>
        <dbReference type="PROSITE" id="PS52035"/>
    </source>
</evidence>
<dbReference type="InterPro" id="IPR034286">
    <property type="entry name" value="M14_AGBL5-like"/>
</dbReference>
<dbReference type="GO" id="GO:0006508">
    <property type="term" value="P:proteolysis"/>
    <property type="evidence" value="ECO:0007669"/>
    <property type="project" value="UniProtKB-KW"/>
</dbReference>
<dbReference type="InterPro" id="IPR000834">
    <property type="entry name" value="Peptidase_M14"/>
</dbReference>
<keyword evidence="7" id="KW-0645">Protease</keyword>
<comment type="catalytic activity">
    <reaction evidence="15">
        <text>C-terminal L-alpha-aminoacyl-L-glutamyl-L-glutamyl-[tubulin] + H2O = C-terminal L-alpha-aminoacyl-L-glutamyl-[tubulin] + L-glutamate</text>
        <dbReference type="Rhea" id="RHEA:63792"/>
        <dbReference type="Rhea" id="RHEA-COMP:16435"/>
        <dbReference type="Rhea" id="RHEA-COMP:16436"/>
        <dbReference type="ChEBI" id="CHEBI:15377"/>
        <dbReference type="ChEBI" id="CHEBI:29985"/>
        <dbReference type="ChEBI" id="CHEBI:149555"/>
        <dbReference type="ChEBI" id="CHEBI:149556"/>
        <dbReference type="EC" id="3.4.17.24"/>
    </reaction>
    <physiologicalReaction direction="left-to-right" evidence="15">
        <dbReference type="Rhea" id="RHEA:63793"/>
    </physiologicalReaction>
</comment>
<name>A0A1B6E047_9HEMI</name>
<dbReference type="EMBL" id="GEDC01006000">
    <property type="protein sequence ID" value="JAS31298.1"/>
    <property type="molecule type" value="Transcribed_RNA"/>
</dbReference>
<keyword evidence="13" id="KW-0539">Nucleus</keyword>
<feature type="compositionally biased region" description="Basic and acidic residues" evidence="22">
    <location>
        <begin position="720"/>
        <end position="735"/>
    </location>
</feature>
<sequence length="743" mass="83651">MKTIMDIQCSGFTFISDFDSGNLARVELVARKDPAGGSNDLPDFEFNIWTNPDCAGTEYENGNRTWFYFGIKGGPSSSLLKLNMVNLNRQSKMYSQGMAPVFRISPGRNHWERIKDKPTFSTEDNIFTLSFKYRTGENSKATTYFAFTYPYSYTELQTHLNLIDSNHWTTNENISQPKLDDIYYHREVVCYSLEGRRIDLLTISSHHNITSVREPRLAHLFPNSSVPRPFQFVEKKVIFISARVHPGETPSSFVLNGLLGLLLAQDDPTAQVLRRLYVFKIIPMLNPDGVARGHYRTDTRGVNLNRVYTNPLPKLHPAVYAARAIIRYHHYCAEVPEEIDSEGKLSQISNRVSGLSLDLGNNSLSHLDKSFLSIGTESLDGSPITDSDDVKENEPAPFCLPKEDIEHSSSLFCTPNISKMTSEPTISGLFLYIDFHGHASKKGIFMYGNHFSSLSDNVECMLLPKLMSLNSHNFHFSSCNFSERNMYLRDRNGGLSREGSGRVAVLKATGIVRSYTLECNYNTGQMVNHLPPPQRDTQDRRLTTLLVPPKYSPQVFEEVGRALGHSILDLTASNPNSRLANSEFRTITGVREWLRTHAGVPVSIIRSKPIQQVRPTCRLAPLVDVKPTRENRASVPSGRGKGRKLPSVLQVRTKCAAVTAIAGCSKTPHPSRRVKKSCEETGLKKNSKRLKVSDDSKNKVWKVNKTEEVVLSWRNIGRLEKKSGGEIGRRQLAAERRKKPKPK</sequence>
<dbReference type="InterPro" id="IPR050821">
    <property type="entry name" value="Cytosolic_carboxypeptidase"/>
</dbReference>
<dbReference type="InterPro" id="IPR040626">
    <property type="entry name" value="Pepdidase_M14_N"/>
</dbReference>
<dbReference type="GO" id="GO:0005819">
    <property type="term" value="C:spindle"/>
    <property type="evidence" value="ECO:0007669"/>
    <property type="project" value="UniProtKB-SubCell"/>
</dbReference>
<dbReference type="SUPFAM" id="SSF53187">
    <property type="entry name" value="Zn-dependent exopeptidases"/>
    <property type="match status" value="1"/>
</dbReference>
<evidence type="ECO:0000256" key="20">
    <source>
        <dbReference type="ARBA" id="ARBA00047714"/>
    </source>
</evidence>
<feature type="domain" description="Peptidase M14" evidence="23">
    <location>
        <begin position="149"/>
        <end position="571"/>
    </location>
</feature>
<proteinExistence type="inferred from homology"/>
<evidence type="ECO:0000256" key="17">
    <source>
        <dbReference type="ARBA" id="ARBA00026108"/>
    </source>
</evidence>
<dbReference type="Pfam" id="PF18027">
    <property type="entry name" value="Pepdidase_M14_N"/>
    <property type="match status" value="1"/>
</dbReference>
<comment type="catalytic activity">
    <reaction evidence="16">
        <text>C-terminal L-alpha-aminoacyl-L-glutamyl-[tubulin] + H2O = C-terminal L-alpha-aminoacyl-[tubulin] + L-glutamate</text>
        <dbReference type="Rhea" id="RHEA:63796"/>
        <dbReference type="Rhea" id="RHEA-COMP:16436"/>
        <dbReference type="Rhea" id="RHEA-COMP:16437"/>
        <dbReference type="ChEBI" id="CHEBI:15377"/>
        <dbReference type="ChEBI" id="CHEBI:29985"/>
        <dbReference type="ChEBI" id="CHEBI:90782"/>
        <dbReference type="ChEBI" id="CHEBI:149556"/>
        <dbReference type="EC" id="3.4.17.24"/>
    </reaction>
    <physiologicalReaction direction="left-to-right" evidence="16">
        <dbReference type="Rhea" id="RHEA:63797"/>
    </physiologicalReaction>
</comment>
<keyword evidence="11" id="KW-0482">Metalloprotease</keyword>
<evidence type="ECO:0000256" key="8">
    <source>
        <dbReference type="ARBA" id="ARBA00022723"/>
    </source>
</evidence>
<evidence type="ECO:0000256" key="19">
    <source>
        <dbReference type="ARBA" id="ARBA00032928"/>
    </source>
</evidence>
<keyword evidence="9" id="KW-0378">Hydrolase</keyword>
<keyword evidence="10" id="KW-0862">Zinc</keyword>